<evidence type="ECO:0000313" key="2">
    <source>
        <dbReference type="EMBL" id="KAL3694021.1"/>
    </source>
</evidence>
<dbReference type="Proteomes" id="UP001633002">
    <property type="component" value="Unassembled WGS sequence"/>
</dbReference>
<feature type="region of interest" description="Disordered" evidence="1">
    <location>
        <begin position="67"/>
        <end position="86"/>
    </location>
</feature>
<name>A0ABD3HSX4_9MARC</name>
<organism evidence="2 3">
    <name type="scientific">Riccia sorocarpa</name>
    <dbReference type="NCBI Taxonomy" id="122646"/>
    <lineage>
        <taxon>Eukaryota</taxon>
        <taxon>Viridiplantae</taxon>
        <taxon>Streptophyta</taxon>
        <taxon>Embryophyta</taxon>
        <taxon>Marchantiophyta</taxon>
        <taxon>Marchantiopsida</taxon>
        <taxon>Marchantiidae</taxon>
        <taxon>Marchantiales</taxon>
        <taxon>Ricciaceae</taxon>
        <taxon>Riccia</taxon>
    </lineage>
</organism>
<sequence>MLRDCTNEEMKKGYRLGYREHGQDQFATNGFPKEGSAFQFSKNFVKLIYAQEVLGLKVNFSRKPRRLTDGRKKKETGNVINSSGRLRDEKKKETTIVINSSSDSDWEPESKKVKAKRSVPSTEFLDVYVDRNWTQEQVESDLASRLYTLKEWGLAKKFLDPAEYALLNKLKQEVESASKLKEVESASKLKDVESASKVELVESASKVELVESPSSREDWELSEALHPPTTILPVDNTMFFDGRVTNAVFVGGELFLHMEMEKDENPGARVFSFGSSARAIDPELIWSCNNTRDVKIHLFQHKGSLKRVELHVQIEVVRTEIRTSGCLIKLYTFDYSNRSWQEEQITGCQGSFRNGCSSPARWWAC</sequence>
<reference evidence="2 3" key="1">
    <citation type="submission" date="2024-09" db="EMBL/GenBank/DDBJ databases">
        <title>Chromosome-scale assembly of Riccia sorocarpa.</title>
        <authorList>
            <person name="Paukszto L."/>
        </authorList>
    </citation>
    <scope>NUCLEOTIDE SEQUENCE [LARGE SCALE GENOMIC DNA]</scope>
    <source>
        <strain evidence="2">LP-2024</strain>
        <tissue evidence="2">Aerial parts of the thallus</tissue>
    </source>
</reference>
<evidence type="ECO:0000313" key="3">
    <source>
        <dbReference type="Proteomes" id="UP001633002"/>
    </source>
</evidence>
<evidence type="ECO:0000256" key="1">
    <source>
        <dbReference type="SAM" id="MobiDB-lite"/>
    </source>
</evidence>
<accession>A0ABD3HSX4</accession>
<gene>
    <name evidence="2" type="ORF">R1sor_007672</name>
</gene>
<proteinExistence type="predicted"/>
<dbReference type="EMBL" id="JBJQOH010000003">
    <property type="protein sequence ID" value="KAL3694021.1"/>
    <property type="molecule type" value="Genomic_DNA"/>
</dbReference>
<feature type="compositionally biased region" description="Basic and acidic residues" evidence="1">
    <location>
        <begin position="67"/>
        <end position="76"/>
    </location>
</feature>
<dbReference type="AlphaFoldDB" id="A0ABD3HSX4"/>
<comment type="caution">
    <text evidence="2">The sequence shown here is derived from an EMBL/GenBank/DDBJ whole genome shotgun (WGS) entry which is preliminary data.</text>
</comment>
<keyword evidence="3" id="KW-1185">Reference proteome</keyword>
<protein>
    <submittedName>
        <fullName evidence="2">Uncharacterized protein</fullName>
    </submittedName>
</protein>